<gene>
    <name evidence="3" type="ORF">C1707_25200</name>
    <name evidence="4" type="ORF">CFHF_13255</name>
</gene>
<keyword evidence="6" id="KW-1185">Reference proteome</keyword>
<sequence>MKVVVTALALGALALSTPVLAQGHDRHDTPAPRHEQAKPSKETKQQRHVRACKAKYRSYDVKRDAYRGQGGRWIKCRL</sequence>
<protein>
    <submittedName>
        <fullName evidence="4">Uncharacterized protein</fullName>
    </submittedName>
</protein>
<dbReference type="KEGG" id="cfh:C1707_25200"/>
<evidence type="ECO:0000256" key="2">
    <source>
        <dbReference type="SAM" id="SignalP"/>
    </source>
</evidence>
<organism evidence="4 5">
    <name type="scientific">Caulobacter flavus</name>
    <dbReference type="NCBI Taxonomy" id="1679497"/>
    <lineage>
        <taxon>Bacteria</taxon>
        <taxon>Pseudomonadati</taxon>
        <taxon>Pseudomonadota</taxon>
        <taxon>Alphaproteobacteria</taxon>
        <taxon>Caulobacterales</taxon>
        <taxon>Caulobacteraceae</taxon>
        <taxon>Caulobacter</taxon>
    </lineage>
</organism>
<evidence type="ECO:0000256" key="1">
    <source>
        <dbReference type="SAM" id="MobiDB-lite"/>
    </source>
</evidence>
<name>A0A2N5CTG1_9CAUL</name>
<evidence type="ECO:0000313" key="6">
    <source>
        <dbReference type="Proteomes" id="UP000281192"/>
    </source>
</evidence>
<evidence type="ECO:0000313" key="4">
    <source>
        <dbReference type="EMBL" id="PLR14921.1"/>
    </source>
</evidence>
<proteinExistence type="predicted"/>
<dbReference type="RefSeq" id="WP_101713459.1">
    <property type="nucleotide sequence ID" value="NZ_CP026100.1"/>
</dbReference>
<dbReference type="AlphaFoldDB" id="A0A2N5CTG1"/>
<feature type="chain" id="PRO_5043904577" evidence="2">
    <location>
        <begin position="22"/>
        <end position="78"/>
    </location>
</feature>
<evidence type="ECO:0000313" key="5">
    <source>
        <dbReference type="Proteomes" id="UP000234483"/>
    </source>
</evidence>
<evidence type="ECO:0000313" key="3">
    <source>
        <dbReference type="EMBL" id="AYV49275.1"/>
    </source>
</evidence>
<dbReference type="EMBL" id="PJRQ01000024">
    <property type="protein sequence ID" value="PLR14921.1"/>
    <property type="molecule type" value="Genomic_DNA"/>
</dbReference>
<feature type="region of interest" description="Disordered" evidence="1">
    <location>
        <begin position="19"/>
        <end position="51"/>
    </location>
</feature>
<dbReference type="Proteomes" id="UP000234483">
    <property type="component" value="Unassembled WGS sequence"/>
</dbReference>
<reference evidence="3 6" key="2">
    <citation type="submission" date="2018-01" db="EMBL/GenBank/DDBJ databases">
        <title>Complete genome sequence of Caulobacter flavus RHGG3.</title>
        <authorList>
            <person name="Yang E."/>
        </authorList>
    </citation>
    <scope>NUCLEOTIDE SEQUENCE [LARGE SCALE GENOMIC DNA]</scope>
    <source>
        <strain evidence="3 6">RHGG3</strain>
    </source>
</reference>
<dbReference type="EMBL" id="CP026100">
    <property type="protein sequence ID" value="AYV49275.1"/>
    <property type="molecule type" value="Genomic_DNA"/>
</dbReference>
<dbReference type="OrthoDB" id="7478836at2"/>
<accession>A0A2N5CTG1</accession>
<feature type="signal peptide" evidence="2">
    <location>
        <begin position="1"/>
        <end position="21"/>
    </location>
</feature>
<keyword evidence="2" id="KW-0732">Signal</keyword>
<dbReference type="Proteomes" id="UP000281192">
    <property type="component" value="Chromosome"/>
</dbReference>
<reference evidence="4 5" key="1">
    <citation type="submission" date="2017-12" db="EMBL/GenBank/DDBJ databases">
        <title>The genome sequence of Caulobacter flavus CGMCC1 15093.</title>
        <authorList>
            <person name="Gao J."/>
            <person name="Mao X."/>
            <person name="Sun J."/>
        </authorList>
    </citation>
    <scope>NUCLEOTIDE SEQUENCE [LARGE SCALE GENOMIC DNA]</scope>
    <source>
        <strain evidence="4 5">CGMCC1 15093</strain>
    </source>
</reference>
<feature type="compositionally biased region" description="Basic and acidic residues" evidence="1">
    <location>
        <begin position="23"/>
        <end position="45"/>
    </location>
</feature>